<name>A0A401IE61_APHSA</name>
<gene>
    <name evidence="1" type="ORF">AsFPU1_0961</name>
</gene>
<sequence>MDTKTYDDIFSAALALSPSSKVMLAEHLLKSLDNENQEEIDKAWVEEAEKRIEEIEKGEIQMISKEQVFKELNLKRQS</sequence>
<reference evidence="2" key="1">
    <citation type="submission" date="2017-05" db="EMBL/GenBank/DDBJ databases">
        <title>Physiological properties and genetic analysis related to exopolysaccharide production of fresh-water unicellular cyanobacterium Aphanothece sacrum, Suizenji Nori, that has been cultured as a food source in Japan.</title>
        <authorList>
            <person name="Kanesaki Y."/>
            <person name="Yoshikawa S."/>
            <person name="Ohki K."/>
        </authorList>
    </citation>
    <scope>NUCLEOTIDE SEQUENCE [LARGE SCALE GENOMIC DNA]</scope>
    <source>
        <strain evidence="2">FPU1</strain>
    </source>
</reference>
<dbReference type="Proteomes" id="UP000287247">
    <property type="component" value="Unassembled WGS sequence"/>
</dbReference>
<evidence type="ECO:0000313" key="2">
    <source>
        <dbReference type="Proteomes" id="UP000287247"/>
    </source>
</evidence>
<dbReference type="OrthoDB" id="490683at2"/>
<proteinExistence type="predicted"/>
<comment type="caution">
    <text evidence="1">The sequence shown here is derived from an EMBL/GenBank/DDBJ whole genome shotgun (WGS) entry which is preliminary data.</text>
</comment>
<evidence type="ECO:0000313" key="1">
    <source>
        <dbReference type="EMBL" id="GBF79565.1"/>
    </source>
</evidence>
<dbReference type="NCBIfam" id="TIGR02574">
    <property type="entry name" value="stabl_TIGR02574"/>
    <property type="match status" value="1"/>
</dbReference>
<dbReference type="RefSeq" id="WP_124976841.1">
    <property type="nucleotide sequence ID" value="NZ_BDQK01000003.1"/>
</dbReference>
<accession>A0A401IE61</accession>
<keyword evidence="2" id="KW-1185">Reference proteome</keyword>
<dbReference type="AlphaFoldDB" id="A0A401IE61"/>
<protein>
    <recommendedName>
        <fullName evidence="3">Addiction module protein</fullName>
    </recommendedName>
</protein>
<dbReference type="Pfam" id="PF09720">
    <property type="entry name" value="Unstab_antitox"/>
    <property type="match status" value="1"/>
</dbReference>
<dbReference type="EMBL" id="BDQK01000003">
    <property type="protein sequence ID" value="GBF79565.1"/>
    <property type="molecule type" value="Genomic_DNA"/>
</dbReference>
<evidence type="ECO:0008006" key="3">
    <source>
        <dbReference type="Google" id="ProtNLM"/>
    </source>
</evidence>
<dbReference type="InterPro" id="IPR013406">
    <property type="entry name" value="CHP02574_addiction_mod"/>
</dbReference>
<organism evidence="1 2">
    <name type="scientific">Aphanothece sacrum FPU1</name>
    <dbReference type="NCBI Taxonomy" id="1920663"/>
    <lineage>
        <taxon>Bacteria</taxon>
        <taxon>Bacillati</taxon>
        <taxon>Cyanobacteriota</taxon>
        <taxon>Cyanophyceae</taxon>
        <taxon>Oscillatoriophycideae</taxon>
        <taxon>Chroococcales</taxon>
        <taxon>Aphanothecaceae</taxon>
        <taxon>Aphanothece</taxon>
    </lineage>
</organism>